<evidence type="ECO:0000313" key="2">
    <source>
        <dbReference type="EMBL" id="KAK3057788.1"/>
    </source>
</evidence>
<dbReference type="EMBL" id="JAWDJX010000002">
    <property type="protein sequence ID" value="KAK3057788.1"/>
    <property type="molecule type" value="Genomic_DNA"/>
</dbReference>
<name>A0AAJ0LWG9_9PEZI</name>
<dbReference type="PANTHER" id="PTHR40069:SF1">
    <property type="entry name" value="YWBE PROTEIN"/>
    <property type="match status" value="1"/>
</dbReference>
<evidence type="ECO:0000313" key="3">
    <source>
        <dbReference type="Proteomes" id="UP001271007"/>
    </source>
</evidence>
<dbReference type="AlphaFoldDB" id="A0AAJ0LWG9"/>
<gene>
    <name evidence="2" type="ORF">LTR09_000863</name>
</gene>
<sequence length="174" mass="18762">MNREQRPRQDRGKISLNTSYGLAVPTIQQVIPGAAVSIVLKVDQATGREVQGTVKDLLTRGNHPRGIKVRLQDGRVGRVQRMVAGGTHVPTGSTGTMEPHGEGGRRAQNPVLEGAHFPPLRTLADYLPPEPAQTGFTAPQQRVSQGTETVKCPFCHAFEGDEAAVSHHVEVHLS</sequence>
<evidence type="ECO:0008006" key="4">
    <source>
        <dbReference type="Google" id="ProtNLM"/>
    </source>
</evidence>
<proteinExistence type="predicted"/>
<dbReference type="Proteomes" id="UP001271007">
    <property type="component" value="Unassembled WGS sequence"/>
</dbReference>
<accession>A0AAJ0LWG9</accession>
<dbReference type="InterPro" id="IPR019240">
    <property type="entry name" value="DUF2196"/>
</dbReference>
<evidence type="ECO:0000256" key="1">
    <source>
        <dbReference type="SAM" id="MobiDB-lite"/>
    </source>
</evidence>
<comment type="caution">
    <text evidence="2">The sequence shown here is derived from an EMBL/GenBank/DDBJ whole genome shotgun (WGS) entry which is preliminary data.</text>
</comment>
<dbReference type="Pfam" id="PF09962">
    <property type="entry name" value="DUF2196"/>
    <property type="match status" value="1"/>
</dbReference>
<keyword evidence="3" id="KW-1185">Reference proteome</keyword>
<dbReference type="NCBIfam" id="TIGR03833">
    <property type="entry name" value="YwbE family protein"/>
    <property type="match status" value="1"/>
</dbReference>
<organism evidence="2 3">
    <name type="scientific">Extremus antarcticus</name>
    <dbReference type="NCBI Taxonomy" id="702011"/>
    <lineage>
        <taxon>Eukaryota</taxon>
        <taxon>Fungi</taxon>
        <taxon>Dikarya</taxon>
        <taxon>Ascomycota</taxon>
        <taxon>Pezizomycotina</taxon>
        <taxon>Dothideomycetes</taxon>
        <taxon>Dothideomycetidae</taxon>
        <taxon>Mycosphaerellales</taxon>
        <taxon>Extremaceae</taxon>
        <taxon>Extremus</taxon>
    </lineage>
</organism>
<dbReference type="PANTHER" id="PTHR40069">
    <property type="entry name" value="YWBE PROTEIN"/>
    <property type="match status" value="1"/>
</dbReference>
<protein>
    <recommendedName>
        <fullName evidence="4">YwbE</fullName>
    </recommendedName>
</protein>
<feature type="region of interest" description="Disordered" evidence="1">
    <location>
        <begin position="85"/>
        <end position="105"/>
    </location>
</feature>
<reference evidence="2" key="1">
    <citation type="submission" date="2023-04" db="EMBL/GenBank/DDBJ databases">
        <title>Black Yeasts Isolated from many extreme environments.</title>
        <authorList>
            <person name="Coleine C."/>
            <person name="Stajich J.E."/>
            <person name="Selbmann L."/>
        </authorList>
    </citation>
    <scope>NUCLEOTIDE SEQUENCE</scope>
    <source>
        <strain evidence="2">CCFEE 5312</strain>
    </source>
</reference>